<keyword evidence="2" id="KW-0732">Signal</keyword>
<evidence type="ECO:0000313" key="4">
    <source>
        <dbReference type="EMBL" id="CAD9690489.1"/>
    </source>
</evidence>
<dbReference type="InterPro" id="IPR029471">
    <property type="entry name" value="HNH_5"/>
</dbReference>
<dbReference type="AlphaFoldDB" id="A0A7S2WJH5"/>
<protein>
    <recommendedName>
        <fullName evidence="3">HNH nuclease domain-containing protein</fullName>
    </recommendedName>
</protein>
<dbReference type="InterPro" id="IPR052892">
    <property type="entry name" value="NA-targeting_endonuclease"/>
</dbReference>
<feature type="region of interest" description="Disordered" evidence="1">
    <location>
        <begin position="86"/>
        <end position="106"/>
    </location>
</feature>
<dbReference type="CDD" id="cd00085">
    <property type="entry name" value="HNHc"/>
    <property type="match status" value="1"/>
</dbReference>
<sequence>MAPVDRVLWSAVALLPCLAAFTVTRAPWPDAVGLHRPNPLPPGSYTGRRRLIAVEAKKHRKSSRAPMDAAVAVSNDTVATMAVPKRVGGNSARRRRRMPESGDPTEPLLGLGNGVSIASEAYKTGRSSLGSVSTILEECMVKKSVNYFNNLEQCPVLVLNADFQPLSYIPLSIWSWQDAIKAVFAERVVVVANYEHEVRSASVAVQVPSVIALKQYVPQARATPTFTRRNVFLRDSYCCQYCGTCAQTQHLTFDHVLPRSKGGDTSWNNVVTACHRCNNKKKDMMPQQLHHLGLSLLREPRVPSHYELQAAARKFPPKVMHHTWRDYLAWDESASKKRGEETGTTRQE</sequence>
<organism evidence="4">
    <name type="scientific">Rhizochromulina marina</name>
    <dbReference type="NCBI Taxonomy" id="1034831"/>
    <lineage>
        <taxon>Eukaryota</taxon>
        <taxon>Sar</taxon>
        <taxon>Stramenopiles</taxon>
        <taxon>Ochrophyta</taxon>
        <taxon>Dictyochophyceae</taxon>
        <taxon>Rhizochromulinales</taxon>
        <taxon>Rhizochromulina</taxon>
    </lineage>
</organism>
<dbReference type="Pfam" id="PF14279">
    <property type="entry name" value="HNH_5"/>
    <property type="match status" value="1"/>
</dbReference>
<dbReference type="PANTHER" id="PTHR33877">
    <property type="entry name" value="SLL1193 PROTEIN"/>
    <property type="match status" value="1"/>
</dbReference>
<reference evidence="4" key="1">
    <citation type="submission" date="2021-01" db="EMBL/GenBank/DDBJ databases">
        <authorList>
            <person name="Corre E."/>
            <person name="Pelletier E."/>
            <person name="Niang G."/>
            <person name="Scheremetjew M."/>
            <person name="Finn R."/>
            <person name="Kale V."/>
            <person name="Holt S."/>
            <person name="Cochrane G."/>
            <person name="Meng A."/>
            <person name="Brown T."/>
            <person name="Cohen L."/>
        </authorList>
    </citation>
    <scope>NUCLEOTIDE SEQUENCE</scope>
    <source>
        <strain evidence="4">CCMP1243</strain>
    </source>
</reference>
<proteinExistence type="predicted"/>
<dbReference type="PANTHER" id="PTHR33877:SF2">
    <property type="entry name" value="OS07G0170200 PROTEIN"/>
    <property type="match status" value="1"/>
</dbReference>
<gene>
    <name evidence="4" type="ORF">RMAR1173_LOCUS11455</name>
</gene>
<evidence type="ECO:0000256" key="1">
    <source>
        <dbReference type="SAM" id="MobiDB-lite"/>
    </source>
</evidence>
<dbReference type="EMBL" id="HBHJ01017298">
    <property type="protein sequence ID" value="CAD9690489.1"/>
    <property type="molecule type" value="Transcribed_RNA"/>
</dbReference>
<accession>A0A7S2WJH5</accession>
<evidence type="ECO:0000256" key="2">
    <source>
        <dbReference type="SAM" id="SignalP"/>
    </source>
</evidence>
<dbReference type="Gene3D" id="1.10.30.50">
    <property type="match status" value="1"/>
</dbReference>
<feature type="domain" description="HNH nuclease" evidence="3">
    <location>
        <begin position="226"/>
        <end position="279"/>
    </location>
</feature>
<dbReference type="InterPro" id="IPR003615">
    <property type="entry name" value="HNH_nuc"/>
</dbReference>
<feature type="chain" id="PRO_5030739287" description="HNH nuclease domain-containing protein" evidence="2">
    <location>
        <begin position="20"/>
        <end position="348"/>
    </location>
</feature>
<dbReference type="SMART" id="SM00507">
    <property type="entry name" value="HNHc"/>
    <property type="match status" value="1"/>
</dbReference>
<name>A0A7S2WJH5_9STRA</name>
<evidence type="ECO:0000259" key="3">
    <source>
        <dbReference type="SMART" id="SM00507"/>
    </source>
</evidence>
<feature type="signal peptide" evidence="2">
    <location>
        <begin position="1"/>
        <end position="19"/>
    </location>
</feature>